<dbReference type="PROSITE" id="PS51257">
    <property type="entry name" value="PROKAR_LIPOPROTEIN"/>
    <property type="match status" value="1"/>
</dbReference>
<feature type="compositionally biased region" description="Low complexity" evidence="1">
    <location>
        <begin position="28"/>
        <end position="37"/>
    </location>
</feature>
<dbReference type="Pfam" id="PF01789">
    <property type="entry name" value="PsbP"/>
    <property type="match status" value="1"/>
</dbReference>
<sequence length="231" mass="24829">MRLRYLIASILSANAIVAGCTPSVPKETSSPTTLSSSEIVKPNDSKKDGIKAVGKPTETKSSQDSAQKFQEVKIDGLKTYKHSSGLFQIDIPNGWSPTDSSKPGEVILVWFDPTQNALIAVDIFKVPEGGSPDKLPELLQTFLKATFGSKPGFSMENPTPQPDGSVQIIWGFDETVKGVTARIQGNSFISKQGDKASLLTTGAIEAQFPTLQDSFNKIVNSFKVDPATKIP</sequence>
<dbReference type="Gene3D" id="3.40.1000.10">
    <property type="entry name" value="Mog1/PsbP, alpha/beta/alpha sandwich"/>
    <property type="match status" value="1"/>
</dbReference>
<dbReference type="InterPro" id="IPR002683">
    <property type="entry name" value="PsbP_C"/>
</dbReference>
<name>A0AAW9PWG9_9CYAN</name>
<comment type="caution">
    <text evidence="4">The sequence shown here is derived from an EMBL/GenBank/DDBJ whole genome shotgun (WGS) entry which is preliminary data.</text>
</comment>
<dbReference type="GO" id="GO:0019898">
    <property type="term" value="C:extrinsic component of membrane"/>
    <property type="evidence" value="ECO:0007669"/>
    <property type="project" value="InterPro"/>
</dbReference>
<dbReference type="GO" id="GO:0009654">
    <property type="term" value="C:photosystem II oxygen evolving complex"/>
    <property type="evidence" value="ECO:0007669"/>
    <property type="project" value="InterPro"/>
</dbReference>
<evidence type="ECO:0000259" key="3">
    <source>
        <dbReference type="Pfam" id="PF01789"/>
    </source>
</evidence>
<dbReference type="Proteomes" id="UP001333818">
    <property type="component" value="Unassembled WGS sequence"/>
</dbReference>
<keyword evidence="2" id="KW-0732">Signal</keyword>
<feature type="compositionally biased region" description="Basic and acidic residues" evidence="1">
    <location>
        <begin position="41"/>
        <end position="50"/>
    </location>
</feature>
<feature type="signal peptide" evidence="2">
    <location>
        <begin position="1"/>
        <end position="18"/>
    </location>
</feature>
<evidence type="ECO:0000313" key="5">
    <source>
        <dbReference type="Proteomes" id="UP001333818"/>
    </source>
</evidence>
<accession>A0AAW9PWG9</accession>
<evidence type="ECO:0000256" key="1">
    <source>
        <dbReference type="SAM" id="MobiDB-lite"/>
    </source>
</evidence>
<keyword evidence="5" id="KW-1185">Reference proteome</keyword>
<dbReference type="GO" id="GO:0005509">
    <property type="term" value="F:calcium ion binding"/>
    <property type="evidence" value="ECO:0007669"/>
    <property type="project" value="InterPro"/>
</dbReference>
<reference evidence="4" key="1">
    <citation type="submission" date="2024-01" db="EMBL/GenBank/DDBJ databases">
        <title>Bank of Algae and Cyanobacteria of the Azores (BACA) strain genomes.</title>
        <authorList>
            <person name="Luz R."/>
            <person name="Cordeiro R."/>
            <person name="Fonseca A."/>
            <person name="Goncalves V."/>
        </authorList>
    </citation>
    <scope>NUCLEOTIDE SEQUENCE</scope>
    <source>
        <strain evidence="4">BACA0141</strain>
    </source>
</reference>
<evidence type="ECO:0000256" key="2">
    <source>
        <dbReference type="SAM" id="SignalP"/>
    </source>
</evidence>
<feature type="chain" id="PRO_5043824495" description="PsbP C-terminal domain-containing protein" evidence="2">
    <location>
        <begin position="19"/>
        <end position="231"/>
    </location>
</feature>
<feature type="region of interest" description="Disordered" evidence="1">
    <location>
        <begin position="21"/>
        <end position="66"/>
    </location>
</feature>
<gene>
    <name evidence="4" type="ORF">V2H45_18880</name>
</gene>
<feature type="domain" description="PsbP C-terminal" evidence="3">
    <location>
        <begin position="76"/>
        <end position="224"/>
    </location>
</feature>
<evidence type="ECO:0000313" key="4">
    <source>
        <dbReference type="EMBL" id="MEE3718812.1"/>
    </source>
</evidence>
<dbReference type="RefSeq" id="WP_330485248.1">
    <property type="nucleotide sequence ID" value="NZ_JAZBJZ010000095.1"/>
</dbReference>
<dbReference type="EMBL" id="JAZBJZ010000095">
    <property type="protein sequence ID" value="MEE3718812.1"/>
    <property type="molecule type" value="Genomic_DNA"/>
</dbReference>
<dbReference type="GO" id="GO:0015979">
    <property type="term" value="P:photosynthesis"/>
    <property type="evidence" value="ECO:0007669"/>
    <property type="project" value="InterPro"/>
</dbReference>
<protein>
    <recommendedName>
        <fullName evidence="3">PsbP C-terminal domain-containing protein</fullName>
    </recommendedName>
</protein>
<dbReference type="AlphaFoldDB" id="A0AAW9PWG9"/>
<organism evidence="4 5">
    <name type="scientific">Tumidithrix elongata BACA0141</name>
    <dbReference type="NCBI Taxonomy" id="2716417"/>
    <lineage>
        <taxon>Bacteria</taxon>
        <taxon>Bacillati</taxon>
        <taxon>Cyanobacteriota</taxon>
        <taxon>Cyanophyceae</taxon>
        <taxon>Pseudanabaenales</taxon>
        <taxon>Pseudanabaenaceae</taxon>
        <taxon>Tumidithrix</taxon>
        <taxon>Tumidithrix elongata</taxon>
    </lineage>
</organism>
<proteinExistence type="predicted"/>